<name>T0ZTR9_9ZZZZ</name>
<gene>
    <name evidence="1" type="ORF">B1A_19631</name>
</gene>
<feature type="non-terminal residue" evidence="1">
    <location>
        <position position="44"/>
    </location>
</feature>
<proteinExistence type="predicted"/>
<organism evidence="1">
    <name type="scientific">mine drainage metagenome</name>
    <dbReference type="NCBI Taxonomy" id="410659"/>
    <lineage>
        <taxon>unclassified sequences</taxon>
        <taxon>metagenomes</taxon>
        <taxon>ecological metagenomes</taxon>
    </lineage>
</organism>
<dbReference type="AlphaFoldDB" id="T0ZTR9"/>
<evidence type="ECO:0000313" key="1">
    <source>
        <dbReference type="EMBL" id="EQD32049.1"/>
    </source>
</evidence>
<sequence>MHIAVILKQVPDLVEEVEVDANGTEIDRDSIKWKLNEFDDHALE</sequence>
<comment type="caution">
    <text evidence="1">The sequence shown here is derived from an EMBL/GenBank/DDBJ whole genome shotgun (WGS) entry which is preliminary data.</text>
</comment>
<dbReference type="EMBL" id="AUZX01014494">
    <property type="protein sequence ID" value="EQD32049.1"/>
    <property type="molecule type" value="Genomic_DNA"/>
</dbReference>
<dbReference type="Gene3D" id="3.40.50.620">
    <property type="entry name" value="HUPs"/>
    <property type="match status" value="1"/>
</dbReference>
<accession>T0ZTR9</accession>
<reference evidence="1" key="2">
    <citation type="journal article" date="2014" name="ISME J.">
        <title>Microbial stratification in low pH oxic and suboxic macroscopic growths along an acid mine drainage.</title>
        <authorList>
            <person name="Mendez-Garcia C."/>
            <person name="Mesa V."/>
            <person name="Sprenger R.R."/>
            <person name="Richter M."/>
            <person name="Diez M.S."/>
            <person name="Solano J."/>
            <person name="Bargiela R."/>
            <person name="Golyshina O.V."/>
            <person name="Manteca A."/>
            <person name="Ramos J.L."/>
            <person name="Gallego J.R."/>
            <person name="Llorente I."/>
            <person name="Martins Dos Santos V.A."/>
            <person name="Jensen O.N."/>
            <person name="Pelaez A.I."/>
            <person name="Sanchez J."/>
            <person name="Ferrer M."/>
        </authorList>
    </citation>
    <scope>NUCLEOTIDE SEQUENCE</scope>
</reference>
<dbReference type="InterPro" id="IPR014729">
    <property type="entry name" value="Rossmann-like_a/b/a_fold"/>
</dbReference>
<dbReference type="SUPFAM" id="SSF52402">
    <property type="entry name" value="Adenine nucleotide alpha hydrolases-like"/>
    <property type="match status" value="1"/>
</dbReference>
<protein>
    <recommendedName>
        <fullName evidence="2">Electron transfer flavoprotein subunit beta</fullName>
    </recommendedName>
</protein>
<evidence type="ECO:0008006" key="2">
    <source>
        <dbReference type="Google" id="ProtNLM"/>
    </source>
</evidence>
<reference evidence="1" key="1">
    <citation type="submission" date="2013-08" db="EMBL/GenBank/DDBJ databases">
        <authorList>
            <person name="Mendez C."/>
            <person name="Richter M."/>
            <person name="Ferrer M."/>
            <person name="Sanchez J."/>
        </authorList>
    </citation>
    <scope>NUCLEOTIDE SEQUENCE</scope>
</reference>